<evidence type="ECO:0000256" key="9">
    <source>
        <dbReference type="ARBA" id="ARBA00030169"/>
    </source>
</evidence>
<dbReference type="AlphaFoldDB" id="A0A8J6PGM0"/>
<keyword evidence="12" id="KW-0460">Magnesium</keyword>
<evidence type="ECO:0000256" key="3">
    <source>
        <dbReference type="ARBA" id="ARBA00008621"/>
    </source>
</evidence>
<dbReference type="PANTHER" id="PTHR33254:SF16">
    <property type="entry name" value="BLR3842 PROTEIN"/>
    <property type="match status" value="1"/>
</dbReference>
<dbReference type="EMBL" id="JACRTL010000001">
    <property type="protein sequence ID" value="MBC8609905.1"/>
    <property type="molecule type" value="Genomic_DNA"/>
</dbReference>
<name>A0A8J6PGM0_9FIRM</name>
<evidence type="ECO:0000256" key="10">
    <source>
        <dbReference type="ARBA" id="ARBA00032305"/>
    </source>
</evidence>
<dbReference type="EC" id="4.1.1.112" evidence="6"/>
<evidence type="ECO:0000256" key="12">
    <source>
        <dbReference type="PIRSR" id="PIRSR605493-1"/>
    </source>
</evidence>
<comment type="cofactor">
    <cofactor evidence="2">
        <name>a divalent metal cation</name>
        <dbReference type="ChEBI" id="CHEBI:60240"/>
    </cofactor>
</comment>
<comment type="function">
    <text evidence="8">Catalyzes the aldol cleavage of 4-hydroxy-4-methyl-2-oxoglutarate (HMG) into 2 molecules of pyruvate. Also contains a secondary oxaloacetate (OAA) decarboxylase activity due to the common pyruvate enolate transition state formed following C-C bond cleavage in the retro-aldol and decarboxylation reactions.</text>
</comment>
<dbReference type="PANTHER" id="PTHR33254">
    <property type="entry name" value="4-HYDROXY-4-METHYL-2-OXOGLUTARATE ALDOLASE 3-RELATED"/>
    <property type="match status" value="1"/>
</dbReference>
<dbReference type="InterPro" id="IPR036704">
    <property type="entry name" value="RraA/RraA-like_sf"/>
</dbReference>
<feature type="binding site" evidence="12">
    <location>
        <position position="134"/>
    </location>
    <ligand>
        <name>Mg(2+)</name>
        <dbReference type="ChEBI" id="CHEBI:18420"/>
    </ligand>
</feature>
<evidence type="ECO:0000313" key="14">
    <source>
        <dbReference type="Proteomes" id="UP000632659"/>
    </source>
</evidence>
<dbReference type="InterPro" id="IPR005493">
    <property type="entry name" value="RraA/RraA-like"/>
</dbReference>
<dbReference type="RefSeq" id="WP_093988323.1">
    <property type="nucleotide sequence ID" value="NZ_FYDD01000003.1"/>
</dbReference>
<accession>A0A8J6PGM0</accession>
<comment type="catalytic activity">
    <reaction evidence="1">
        <text>4-hydroxy-4-methyl-2-oxoglutarate = 2 pyruvate</text>
        <dbReference type="Rhea" id="RHEA:22748"/>
        <dbReference type="ChEBI" id="CHEBI:15361"/>
        <dbReference type="ChEBI" id="CHEBI:58276"/>
        <dbReference type="EC" id="4.1.3.17"/>
    </reaction>
</comment>
<evidence type="ECO:0000256" key="4">
    <source>
        <dbReference type="ARBA" id="ARBA00011233"/>
    </source>
</evidence>
<dbReference type="GO" id="GO:0047443">
    <property type="term" value="F:4-hydroxy-4-methyl-2-oxoglutarate aldolase activity"/>
    <property type="evidence" value="ECO:0007669"/>
    <property type="project" value="UniProtKB-EC"/>
</dbReference>
<proteinExistence type="inferred from homology"/>
<protein>
    <recommendedName>
        <fullName evidence="7">Putative 4-hydroxy-4-methyl-2-oxoglutarate aldolase</fullName>
        <ecNumber evidence="6">4.1.1.112</ecNumber>
        <ecNumber evidence="5">4.1.3.17</ecNumber>
    </recommendedName>
    <alternativeName>
        <fullName evidence="10">Oxaloacetate decarboxylase</fullName>
    </alternativeName>
    <alternativeName>
        <fullName evidence="9">RraA-like protein</fullName>
    </alternativeName>
</protein>
<dbReference type="Gene3D" id="3.50.30.40">
    <property type="entry name" value="Ribonuclease E inhibitor RraA/RraA-like"/>
    <property type="match status" value="1"/>
</dbReference>
<sequence length="232" mass="25900">MTNEDRELLELFKPLRVADVRDGMDWMGYHHYGTVDKNIRPLFRTKAVGIAKTARYVPYEGPAPTVTGDDYTAWSNWFYSEVCIYPWAKDIEEGTFMCIDVAGVDVGLIGSENGLGMVMDGCVGFLTNGGGIRDTDECIAEKVPVWSYFVSQKMDQARLRYADMNVPISIGGVAIYPGDIVVADGDSAIVVPRKVARDVAKYASRELFNDKNARRAKYEKLGWELDESVIND</sequence>
<reference evidence="13" key="1">
    <citation type="submission" date="2020-08" db="EMBL/GenBank/DDBJ databases">
        <title>Genome public.</title>
        <authorList>
            <person name="Liu C."/>
            <person name="Sun Q."/>
        </authorList>
    </citation>
    <scope>NUCLEOTIDE SEQUENCE</scope>
    <source>
        <strain evidence="13">NSJ-15</strain>
    </source>
</reference>
<feature type="binding site" evidence="12">
    <location>
        <position position="133"/>
    </location>
    <ligand>
        <name>substrate</name>
    </ligand>
</feature>
<comment type="subunit">
    <text evidence="4">Homotrimer.</text>
</comment>
<organism evidence="13 14">
    <name type="scientific">Massiliimalia timonensis</name>
    <dbReference type="NCBI Taxonomy" id="1987501"/>
    <lineage>
        <taxon>Bacteria</taxon>
        <taxon>Bacillati</taxon>
        <taxon>Bacillota</taxon>
        <taxon>Clostridia</taxon>
        <taxon>Eubacteriales</taxon>
        <taxon>Oscillospiraceae</taxon>
        <taxon>Massiliimalia</taxon>
    </lineage>
</organism>
<dbReference type="EC" id="4.1.3.17" evidence="5"/>
<dbReference type="OrthoDB" id="9784786at2"/>
<keyword evidence="12" id="KW-0479">Metal-binding</keyword>
<evidence type="ECO:0000256" key="6">
    <source>
        <dbReference type="ARBA" id="ARBA00012947"/>
    </source>
</evidence>
<comment type="cofactor">
    <cofactor evidence="12">
        <name>Mg(2+)</name>
        <dbReference type="ChEBI" id="CHEBI:18420"/>
    </cofactor>
</comment>
<comment type="caution">
    <text evidence="13">The sequence shown here is derived from an EMBL/GenBank/DDBJ whole genome shotgun (WGS) entry which is preliminary data.</text>
</comment>
<comment type="similarity">
    <text evidence="3">Belongs to the class II aldolase/RraA-like family.</text>
</comment>
<dbReference type="GO" id="GO:0008948">
    <property type="term" value="F:oxaloacetate decarboxylase activity"/>
    <property type="evidence" value="ECO:0007669"/>
    <property type="project" value="UniProtKB-EC"/>
</dbReference>
<evidence type="ECO:0000256" key="2">
    <source>
        <dbReference type="ARBA" id="ARBA00001968"/>
    </source>
</evidence>
<comment type="catalytic activity">
    <reaction evidence="11">
        <text>oxaloacetate + H(+) = pyruvate + CO2</text>
        <dbReference type="Rhea" id="RHEA:15641"/>
        <dbReference type="ChEBI" id="CHEBI:15361"/>
        <dbReference type="ChEBI" id="CHEBI:15378"/>
        <dbReference type="ChEBI" id="CHEBI:16452"/>
        <dbReference type="ChEBI" id="CHEBI:16526"/>
        <dbReference type="EC" id="4.1.1.112"/>
    </reaction>
</comment>
<dbReference type="Proteomes" id="UP000632659">
    <property type="component" value="Unassembled WGS sequence"/>
</dbReference>
<dbReference type="SUPFAM" id="SSF89562">
    <property type="entry name" value="RraA-like"/>
    <property type="match status" value="1"/>
</dbReference>
<evidence type="ECO:0000256" key="8">
    <source>
        <dbReference type="ARBA" id="ARBA00025046"/>
    </source>
</evidence>
<evidence type="ECO:0000313" key="13">
    <source>
        <dbReference type="EMBL" id="MBC8609905.1"/>
    </source>
</evidence>
<keyword evidence="14" id="KW-1185">Reference proteome</keyword>
<gene>
    <name evidence="13" type="ORF">H8702_02065</name>
</gene>
<evidence type="ECO:0000256" key="1">
    <source>
        <dbReference type="ARBA" id="ARBA00001342"/>
    </source>
</evidence>
<dbReference type="GO" id="GO:0046872">
    <property type="term" value="F:metal ion binding"/>
    <property type="evidence" value="ECO:0007669"/>
    <property type="project" value="UniProtKB-KW"/>
</dbReference>
<dbReference type="Pfam" id="PF03737">
    <property type="entry name" value="RraA-like"/>
    <property type="match status" value="1"/>
</dbReference>
<evidence type="ECO:0000256" key="5">
    <source>
        <dbReference type="ARBA" id="ARBA00012213"/>
    </source>
</evidence>
<evidence type="ECO:0000256" key="7">
    <source>
        <dbReference type="ARBA" id="ARBA00016549"/>
    </source>
</evidence>
<evidence type="ECO:0000256" key="11">
    <source>
        <dbReference type="ARBA" id="ARBA00047973"/>
    </source>
</evidence>